<evidence type="ECO:0000313" key="2">
    <source>
        <dbReference type="Proteomes" id="UP000298642"/>
    </source>
</evidence>
<proteinExistence type="predicted"/>
<gene>
    <name evidence="1" type="ORF">EIO64_03595</name>
</gene>
<keyword evidence="2" id="KW-1185">Reference proteome</keyword>
<accession>A0A4D7AVH0</accession>
<reference evidence="2" key="1">
    <citation type="submission" date="2018-12" db="EMBL/GenBank/DDBJ databases">
        <title>Dusodibacter welbiota gen. nov., sp. nov., isolated from human faeces and emended description of the Oscillibacter genus.</title>
        <authorList>
            <person name="Le Roy T."/>
            <person name="Van der Smissen P."/>
            <person name="Delzenne N."/>
            <person name="Muccioli G."/>
            <person name="Collet J.F."/>
            <person name="Cani P.D."/>
        </authorList>
    </citation>
    <scope>NUCLEOTIDE SEQUENCE [LARGE SCALE GENOMIC DNA]</scope>
    <source>
        <strain evidence="2">J115</strain>
    </source>
</reference>
<organism evidence="1 2">
    <name type="scientific">Dysosmobacter welbionis</name>
    <dbReference type="NCBI Taxonomy" id="2093857"/>
    <lineage>
        <taxon>Bacteria</taxon>
        <taxon>Bacillati</taxon>
        <taxon>Bacillota</taxon>
        <taxon>Clostridia</taxon>
        <taxon>Eubacteriales</taxon>
        <taxon>Oscillospiraceae</taxon>
        <taxon>Dysosmobacter</taxon>
    </lineage>
</organism>
<evidence type="ECO:0000313" key="1">
    <source>
        <dbReference type="EMBL" id="QCI58427.1"/>
    </source>
</evidence>
<dbReference type="GeneID" id="89523256"/>
<dbReference type="RefSeq" id="WP_119311368.1">
    <property type="nucleotide sequence ID" value="NZ_CP034413.3"/>
</dbReference>
<dbReference type="EMBL" id="CP034413">
    <property type="protein sequence ID" value="QCI58427.1"/>
    <property type="molecule type" value="Genomic_DNA"/>
</dbReference>
<protein>
    <submittedName>
        <fullName evidence="1">Uncharacterized protein</fullName>
    </submittedName>
</protein>
<dbReference type="KEGG" id="obj:EIO64_03595"/>
<sequence>MRIYAVFGDNAVMIEYSYEHARYCLHKYFRGAHYTKAFGSIAEATAEATDHLWEIAPLNRAIPEFLKPGKIYFANKLPLNTQGE</sequence>
<name>A0A4D7AVH0_9FIRM</name>
<dbReference type="AlphaFoldDB" id="A0A4D7AVH0"/>
<dbReference type="Proteomes" id="UP000298642">
    <property type="component" value="Chromosome"/>
</dbReference>